<feature type="domain" description="Ubiquitin-like protease family profile" evidence="4">
    <location>
        <begin position="309"/>
        <end position="497"/>
    </location>
</feature>
<protein>
    <recommendedName>
        <fullName evidence="4">Ubiquitin-like protease family profile domain-containing protein</fullName>
    </recommendedName>
</protein>
<dbReference type="PROSITE" id="PS50600">
    <property type="entry name" value="ULP_PROTEASE"/>
    <property type="match status" value="1"/>
</dbReference>
<name>A0ABC9BUS9_9POAL</name>
<organism evidence="5 6">
    <name type="scientific">Urochloa decumbens</name>
    <dbReference type="NCBI Taxonomy" id="240449"/>
    <lineage>
        <taxon>Eukaryota</taxon>
        <taxon>Viridiplantae</taxon>
        <taxon>Streptophyta</taxon>
        <taxon>Embryophyta</taxon>
        <taxon>Tracheophyta</taxon>
        <taxon>Spermatophyta</taxon>
        <taxon>Magnoliopsida</taxon>
        <taxon>Liliopsida</taxon>
        <taxon>Poales</taxon>
        <taxon>Poaceae</taxon>
        <taxon>PACMAD clade</taxon>
        <taxon>Panicoideae</taxon>
        <taxon>Panicodae</taxon>
        <taxon>Paniceae</taxon>
        <taxon>Melinidinae</taxon>
        <taxon>Urochloa</taxon>
    </lineage>
</organism>
<dbReference type="AlphaFoldDB" id="A0ABC9BUS9"/>
<dbReference type="PANTHER" id="PTHR34835:SF34">
    <property type="entry name" value="OS08G0555500 PROTEIN"/>
    <property type="match status" value="1"/>
</dbReference>
<evidence type="ECO:0000256" key="2">
    <source>
        <dbReference type="ARBA" id="ARBA00022670"/>
    </source>
</evidence>
<evidence type="ECO:0000313" key="6">
    <source>
        <dbReference type="Proteomes" id="UP001497457"/>
    </source>
</evidence>
<evidence type="ECO:0000259" key="4">
    <source>
        <dbReference type="PROSITE" id="PS50600"/>
    </source>
</evidence>
<accession>A0ABC9BUS9</accession>
<keyword evidence="6" id="KW-1185">Reference proteome</keyword>
<dbReference type="SUPFAM" id="SSF54001">
    <property type="entry name" value="Cysteine proteinases"/>
    <property type="match status" value="1"/>
</dbReference>
<dbReference type="InterPro" id="IPR003653">
    <property type="entry name" value="Peptidase_C48_C"/>
</dbReference>
<dbReference type="Pfam" id="PF02902">
    <property type="entry name" value="Peptidase_C48"/>
    <property type="match status" value="1"/>
</dbReference>
<proteinExistence type="inferred from homology"/>
<dbReference type="GO" id="GO:0008233">
    <property type="term" value="F:peptidase activity"/>
    <property type="evidence" value="ECO:0007669"/>
    <property type="project" value="UniProtKB-KW"/>
</dbReference>
<evidence type="ECO:0000256" key="3">
    <source>
        <dbReference type="ARBA" id="ARBA00022801"/>
    </source>
</evidence>
<keyword evidence="3" id="KW-0378">Hydrolase</keyword>
<dbReference type="Gene3D" id="3.40.395.10">
    <property type="entry name" value="Adenoviral Proteinase, Chain A"/>
    <property type="match status" value="1"/>
</dbReference>
<dbReference type="InterPro" id="IPR038765">
    <property type="entry name" value="Papain-like_cys_pep_sf"/>
</dbReference>
<keyword evidence="2" id="KW-0645">Protease</keyword>
<sequence length="543" mass="62883">MVQTVCMPGKFAALCRNLNERQRAIVKQIGLDCLLSILSMPIQRMLLESLVEKYNVIDRNFTVHGHNVDICTWDVYCILGLVDKGEKIEIVRKHADRKWFDLYKEKGDTAITFKYLEERIPKEKDADHFSRMFVLYAIGTILAPSSKEFVSSNNLELVVDVSRIKGFNWARFTLDHLLENLAAFKTSKRTGLVGNLALLQVVIHLEPNESKVCPDDNLDEESGDQYYEGMRHENFENKNWNENVDQEEVNQGDLHGDSKDDESRMKVHISDVTKGLKLSDLELCAIRFVQEEIAIDSNSNKALVDINGLEVTAWHMNCLVRPVKENSVEKWLDSRIIDCYSAMFNSDWNKKNEMKHALNAGQSQWLRARGQDWIQTGKPYWKVSCGVAHDLVQAEMVFIPMNTTENHWWLCVLYPARKQVQVLNSFNWSTDYQEETKELRCGIHSILQAIMSSTEKFKSRWSNYDILNWDIVVKKNIPRQSDVCSCGIFTIKYMQYWNGSELTSPFSQKDMETIRKEMPAEVIMSPFNELSSIKDHILCMDKF</sequence>
<comment type="similarity">
    <text evidence="1">Belongs to the peptidase C48 family.</text>
</comment>
<gene>
    <name evidence="5" type="ORF">URODEC1_LOCUS69047</name>
</gene>
<dbReference type="GO" id="GO:0006508">
    <property type="term" value="P:proteolysis"/>
    <property type="evidence" value="ECO:0007669"/>
    <property type="project" value="UniProtKB-KW"/>
</dbReference>
<dbReference type="Proteomes" id="UP001497457">
    <property type="component" value="Chromosome 27b"/>
</dbReference>
<evidence type="ECO:0000256" key="1">
    <source>
        <dbReference type="ARBA" id="ARBA00005234"/>
    </source>
</evidence>
<dbReference type="EMBL" id="OZ075137">
    <property type="protein sequence ID" value="CAL5008548.1"/>
    <property type="molecule type" value="Genomic_DNA"/>
</dbReference>
<dbReference type="PANTHER" id="PTHR34835">
    <property type="entry name" value="OS07G0283600 PROTEIN-RELATED"/>
    <property type="match status" value="1"/>
</dbReference>
<evidence type="ECO:0000313" key="5">
    <source>
        <dbReference type="EMBL" id="CAL5008548.1"/>
    </source>
</evidence>
<reference evidence="5" key="1">
    <citation type="submission" date="2024-10" db="EMBL/GenBank/DDBJ databases">
        <authorList>
            <person name="Ryan C."/>
        </authorList>
    </citation>
    <scope>NUCLEOTIDE SEQUENCE [LARGE SCALE GENOMIC DNA]</scope>
</reference>